<feature type="transmembrane region" description="Helical" evidence="6">
    <location>
        <begin position="179"/>
        <end position="200"/>
    </location>
</feature>
<evidence type="ECO:0000256" key="3">
    <source>
        <dbReference type="ARBA" id="ARBA00022748"/>
    </source>
</evidence>
<feature type="transmembrane region" description="Helical" evidence="6">
    <location>
        <begin position="456"/>
        <end position="474"/>
    </location>
</feature>
<evidence type="ECO:0000313" key="9">
    <source>
        <dbReference type="Proteomes" id="UP000662857"/>
    </source>
</evidence>
<name>A0A895YLY7_9ACTN</name>
<dbReference type="InterPro" id="IPR007816">
    <property type="entry name" value="ResB-like_domain"/>
</dbReference>
<dbReference type="GO" id="GO:0016020">
    <property type="term" value="C:membrane"/>
    <property type="evidence" value="ECO:0007669"/>
    <property type="project" value="UniProtKB-SubCell"/>
</dbReference>
<feature type="transmembrane region" description="Helical" evidence="6">
    <location>
        <begin position="82"/>
        <end position="103"/>
    </location>
</feature>
<dbReference type="InterPro" id="IPR023494">
    <property type="entry name" value="Cyt_c_bgen_Ccs1/CcsB/ResB"/>
</dbReference>
<evidence type="ECO:0000256" key="5">
    <source>
        <dbReference type="ARBA" id="ARBA00023136"/>
    </source>
</evidence>
<dbReference type="PANTHER" id="PTHR31566">
    <property type="entry name" value="CYTOCHROME C BIOGENESIS PROTEIN CCS1, CHLOROPLASTIC"/>
    <property type="match status" value="1"/>
</dbReference>
<dbReference type="GO" id="GO:0017004">
    <property type="term" value="P:cytochrome complex assembly"/>
    <property type="evidence" value="ECO:0007669"/>
    <property type="project" value="UniProtKB-KW"/>
</dbReference>
<organism evidence="8 9">
    <name type="scientific">Natronosporangium hydrolyticum</name>
    <dbReference type="NCBI Taxonomy" id="2811111"/>
    <lineage>
        <taxon>Bacteria</taxon>
        <taxon>Bacillati</taxon>
        <taxon>Actinomycetota</taxon>
        <taxon>Actinomycetes</taxon>
        <taxon>Micromonosporales</taxon>
        <taxon>Micromonosporaceae</taxon>
        <taxon>Natronosporangium</taxon>
    </lineage>
</organism>
<evidence type="ECO:0000256" key="2">
    <source>
        <dbReference type="ARBA" id="ARBA00022692"/>
    </source>
</evidence>
<keyword evidence="4 6" id="KW-1133">Transmembrane helix</keyword>
<comment type="subcellular location">
    <subcellularLocation>
        <location evidence="1">Membrane</location>
        <topology evidence="1">Multi-pass membrane protein</topology>
    </subcellularLocation>
</comment>
<evidence type="ECO:0000313" key="8">
    <source>
        <dbReference type="EMBL" id="QSB14898.1"/>
    </source>
</evidence>
<proteinExistence type="predicted"/>
<dbReference type="EMBL" id="CP070499">
    <property type="protein sequence ID" value="QSB14898.1"/>
    <property type="molecule type" value="Genomic_DNA"/>
</dbReference>
<keyword evidence="5 6" id="KW-0472">Membrane</keyword>
<feature type="domain" description="ResB-like" evidence="7">
    <location>
        <begin position="25"/>
        <end position="513"/>
    </location>
</feature>
<evidence type="ECO:0000256" key="1">
    <source>
        <dbReference type="ARBA" id="ARBA00004141"/>
    </source>
</evidence>
<sequence>MAAEVTRPHPLLAWLRNGWRQLTSMRTALVLLFLLALAAIPGSILPQRTVNIDNVNAYIRENPELAPLLDRLGFFDVFASPWFSAIYLLLFVSLVGCIVPRLWHHLRALRRPLVAAPKRLDRLPQHQAGLSSDGAPADVADDLRRTLRRRRWRATVRQHDDGSATVTAEKGYLKESGNILMHLAMVAVLIGVALGSAYGWHGNRLVVAGPLSESGFCNTLSQYDEFGLGTRVDGTALPGFCFALDDFEAEFTEEGLPTSFLAHAEVTEEGAAPRPVEFTVNSPLRLDGAGVYLLGHGQALILRYTDQYGESQTITSPFLPIDPMGTAEGLVVFPDANVGPDGERDPSQQIGFEGLYLPTAPEGAPVVVGSAHPEERDPQVMLLPYRGDLGLDDGVPQSVWALSADQLASGALTQAGDPEFIGLGETMTLDDGTTIEFLGTERWITVSVRSDPGHPVVLTGVGLLIAGLIPSLLGKRRRVWFRVRASDDDHGRSLVEAGGLPRSDYPGFAEEFRALIEAAPCRAADPTPAGAGRSR</sequence>
<evidence type="ECO:0000256" key="4">
    <source>
        <dbReference type="ARBA" id="ARBA00022989"/>
    </source>
</evidence>
<dbReference type="Proteomes" id="UP000662857">
    <property type="component" value="Chromosome"/>
</dbReference>
<dbReference type="AlphaFoldDB" id="A0A895YLY7"/>
<keyword evidence="9" id="KW-1185">Reference proteome</keyword>
<reference evidence="8" key="1">
    <citation type="submission" date="2021-02" db="EMBL/GenBank/DDBJ databases">
        <title>Natrosporangium hydrolyticum gen. nov., sp. nov, a haloalkaliphilic actinobacterium from a soda solonchak soil.</title>
        <authorList>
            <person name="Sorokin D.Y."/>
            <person name="Khijniak T.V."/>
            <person name="Zakharycheva A.P."/>
            <person name="Boueva O.V."/>
            <person name="Ariskina E.V."/>
            <person name="Hahnke R.L."/>
            <person name="Bunk B."/>
            <person name="Sproer C."/>
            <person name="Schumann P."/>
            <person name="Evtushenko L.I."/>
            <person name="Kublanov I.V."/>
        </authorList>
    </citation>
    <scope>NUCLEOTIDE SEQUENCE</scope>
    <source>
        <strain evidence="8">DSM 106523</strain>
    </source>
</reference>
<gene>
    <name evidence="8" type="ORF">JQS43_00430</name>
</gene>
<dbReference type="KEGG" id="nhy:JQS43_00430"/>
<evidence type="ECO:0000259" key="7">
    <source>
        <dbReference type="Pfam" id="PF05140"/>
    </source>
</evidence>
<dbReference type="RefSeq" id="WP_239677060.1">
    <property type="nucleotide sequence ID" value="NZ_CP070499.1"/>
</dbReference>
<accession>A0A895YLY7</accession>
<dbReference type="Pfam" id="PF05140">
    <property type="entry name" value="ResB"/>
    <property type="match status" value="1"/>
</dbReference>
<evidence type="ECO:0000256" key="6">
    <source>
        <dbReference type="SAM" id="Phobius"/>
    </source>
</evidence>
<dbReference type="PANTHER" id="PTHR31566:SF0">
    <property type="entry name" value="CYTOCHROME C BIOGENESIS PROTEIN CCS1, CHLOROPLASTIC"/>
    <property type="match status" value="1"/>
</dbReference>
<keyword evidence="2 6" id="KW-0812">Transmembrane</keyword>
<protein>
    <submittedName>
        <fullName evidence="8">Cytochrome c biogenesis protein ResB</fullName>
    </submittedName>
</protein>
<keyword evidence="3" id="KW-0201">Cytochrome c-type biogenesis</keyword>